<feature type="transmembrane region" description="Helical" evidence="7">
    <location>
        <begin position="88"/>
        <end position="107"/>
    </location>
</feature>
<feature type="domain" description="Major facilitator superfamily (MFS) profile" evidence="8">
    <location>
        <begin position="1"/>
        <end position="475"/>
    </location>
</feature>
<feature type="transmembrane region" description="Helical" evidence="7">
    <location>
        <begin position="145"/>
        <end position="164"/>
    </location>
</feature>
<evidence type="ECO:0000256" key="7">
    <source>
        <dbReference type="SAM" id="Phobius"/>
    </source>
</evidence>
<feature type="transmembrane region" description="Helical" evidence="7">
    <location>
        <begin position="239"/>
        <end position="256"/>
    </location>
</feature>
<comment type="subcellular location">
    <subcellularLocation>
        <location evidence="1">Cell membrane</location>
        <topology evidence="1">Multi-pass membrane protein</topology>
    </subcellularLocation>
</comment>
<evidence type="ECO:0000259" key="8">
    <source>
        <dbReference type="PROSITE" id="PS50850"/>
    </source>
</evidence>
<dbReference type="PANTHER" id="PTHR42718">
    <property type="entry name" value="MAJOR FACILITATOR SUPERFAMILY MULTIDRUG TRANSPORTER MFSC"/>
    <property type="match status" value="1"/>
</dbReference>
<feature type="transmembrane region" description="Helical" evidence="7">
    <location>
        <begin position="374"/>
        <end position="401"/>
    </location>
</feature>
<keyword evidence="10" id="KW-1185">Reference proteome</keyword>
<sequence length="489" mass="50865">MSRTEAAPQATEERTGFSARHVLVLVALLWAVALNPIVSLLSGNAQAQVAIHFHTTQIVWFTQGALLVATFVLPFAVKAAGLYGKKRVLVIVAVFGLVGDLIAALSSNYTMLLVGRAVAGIYGAAAAVAYATARDVFPRRLVGPASALLGGSIGIVALGGPFLSGWLLDTWGFHGALWFMAISTALCVVILAAFVPESPVREEHGRMDWLGGLLLGAGLTAIVYAVGQGQGWGWTSGKFFAYVGGGLLALVAFVLVERRIAHPLFPTSLLKRRQVWAVLLATAVTSAATYAVGTDTQLLALMPRIPTISDGLGWTATHNAWVTSPLSILIIASAVATGVLARRVDTRILLIVGSLLAAVGYGLGSQLHHTAAQLIIMGLVGGPGTGLVLAVAPIMIIEAVSPKEQALANGAQAMLVGIAQVVFTQLTFVLMAQGGKVMQGTQFYKDSGFTNGFWFATAACAAGALLALLIPKPEQLDQAEVGQAASLTV</sequence>
<evidence type="ECO:0000256" key="4">
    <source>
        <dbReference type="ARBA" id="ARBA00022989"/>
    </source>
</evidence>
<dbReference type="InterPro" id="IPR036259">
    <property type="entry name" value="MFS_trans_sf"/>
</dbReference>
<name>A0ABV6UMV3_9ACTN</name>
<feature type="transmembrane region" description="Helical" evidence="7">
    <location>
        <begin position="452"/>
        <end position="470"/>
    </location>
</feature>
<accession>A0ABV6UMV3</accession>
<keyword evidence="4 7" id="KW-1133">Transmembrane helix</keyword>
<reference evidence="9 10" key="1">
    <citation type="submission" date="2024-09" db="EMBL/GenBank/DDBJ databases">
        <authorList>
            <person name="Lee S.D."/>
        </authorList>
    </citation>
    <scope>NUCLEOTIDE SEQUENCE [LARGE SCALE GENOMIC DNA]</scope>
    <source>
        <strain evidence="9 10">N1-5</strain>
    </source>
</reference>
<evidence type="ECO:0000313" key="10">
    <source>
        <dbReference type="Proteomes" id="UP001592528"/>
    </source>
</evidence>
<evidence type="ECO:0000256" key="6">
    <source>
        <dbReference type="ARBA" id="ARBA00023251"/>
    </source>
</evidence>
<dbReference type="PROSITE" id="PS50850">
    <property type="entry name" value="MFS"/>
    <property type="match status" value="1"/>
</dbReference>
<feature type="transmembrane region" description="Helical" evidence="7">
    <location>
        <begin position="348"/>
        <end position="368"/>
    </location>
</feature>
<dbReference type="InterPro" id="IPR001958">
    <property type="entry name" value="Tet-R_TetA/multi-R_MdtG-like"/>
</dbReference>
<organism evidence="9 10">
    <name type="scientific">Streptacidiphilus cavernicola</name>
    <dbReference type="NCBI Taxonomy" id="3342716"/>
    <lineage>
        <taxon>Bacteria</taxon>
        <taxon>Bacillati</taxon>
        <taxon>Actinomycetota</taxon>
        <taxon>Actinomycetes</taxon>
        <taxon>Kitasatosporales</taxon>
        <taxon>Streptomycetaceae</taxon>
        <taxon>Streptacidiphilus</taxon>
    </lineage>
</organism>
<comment type="caution">
    <text evidence="9">The sequence shown here is derived from an EMBL/GenBank/DDBJ whole genome shotgun (WGS) entry which is preliminary data.</text>
</comment>
<dbReference type="Gene3D" id="1.20.1250.20">
    <property type="entry name" value="MFS general substrate transporter like domains"/>
    <property type="match status" value="2"/>
</dbReference>
<feature type="transmembrane region" description="Helical" evidence="7">
    <location>
        <begin position="176"/>
        <end position="195"/>
    </location>
</feature>
<keyword evidence="5 7" id="KW-0472">Membrane</keyword>
<feature type="transmembrane region" description="Helical" evidence="7">
    <location>
        <begin position="21"/>
        <end position="38"/>
    </location>
</feature>
<feature type="transmembrane region" description="Helical" evidence="7">
    <location>
        <begin position="58"/>
        <end position="76"/>
    </location>
</feature>
<evidence type="ECO:0000256" key="3">
    <source>
        <dbReference type="ARBA" id="ARBA00022692"/>
    </source>
</evidence>
<proteinExistence type="predicted"/>
<dbReference type="Pfam" id="PF07690">
    <property type="entry name" value="MFS_1"/>
    <property type="match status" value="2"/>
</dbReference>
<evidence type="ECO:0000256" key="2">
    <source>
        <dbReference type="ARBA" id="ARBA00022448"/>
    </source>
</evidence>
<keyword evidence="2" id="KW-0813">Transport</keyword>
<keyword evidence="3 7" id="KW-0812">Transmembrane</keyword>
<dbReference type="Proteomes" id="UP001592528">
    <property type="component" value="Unassembled WGS sequence"/>
</dbReference>
<feature type="transmembrane region" description="Helical" evidence="7">
    <location>
        <begin position="413"/>
        <end position="432"/>
    </location>
</feature>
<feature type="transmembrane region" description="Helical" evidence="7">
    <location>
        <begin position="113"/>
        <end position="133"/>
    </location>
</feature>
<dbReference type="InterPro" id="IPR020846">
    <property type="entry name" value="MFS_dom"/>
</dbReference>
<dbReference type="PANTHER" id="PTHR42718:SF9">
    <property type="entry name" value="MAJOR FACILITATOR SUPERFAMILY MULTIDRUG TRANSPORTER MFSC"/>
    <property type="match status" value="1"/>
</dbReference>
<dbReference type="RefSeq" id="WP_037594953.1">
    <property type="nucleotide sequence ID" value="NZ_JBHEZZ010000007.1"/>
</dbReference>
<evidence type="ECO:0000256" key="5">
    <source>
        <dbReference type="ARBA" id="ARBA00023136"/>
    </source>
</evidence>
<evidence type="ECO:0000256" key="1">
    <source>
        <dbReference type="ARBA" id="ARBA00004651"/>
    </source>
</evidence>
<protein>
    <submittedName>
        <fullName evidence="9">MFS transporter</fullName>
    </submittedName>
</protein>
<dbReference type="PRINTS" id="PR01035">
    <property type="entry name" value="TCRTETA"/>
</dbReference>
<dbReference type="SUPFAM" id="SSF103473">
    <property type="entry name" value="MFS general substrate transporter"/>
    <property type="match status" value="1"/>
</dbReference>
<feature type="transmembrane region" description="Helical" evidence="7">
    <location>
        <begin position="207"/>
        <end position="227"/>
    </location>
</feature>
<keyword evidence="6" id="KW-0046">Antibiotic resistance</keyword>
<dbReference type="InterPro" id="IPR011701">
    <property type="entry name" value="MFS"/>
</dbReference>
<dbReference type="EMBL" id="JBHEZZ010000007">
    <property type="protein sequence ID" value="MFC1402726.1"/>
    <property type="molecule type" value="Genomic_DNA"/>
</dbReference>
<feature type="transmembrane region" description="Helical" evidence="7">
    <location>
        <begin position="276"/>
        <end position="293"/>
    </location>
</feature>
<feature type="transmembrane region" description="Helical" evidence="7">
    <location>
        <begin position="320"/>
        <end position="341"/>
    </location>
</feature>
<evidence type="ECO:0000313" key="9">
    <source>
        <dbReference type="EMBL" id="MFC1402726.1"/>
    </source>
</evidence>
<gene>
    <name evidence="9" type="ORF">ACEZDJ_15665</name>
</gene>